<evidence type="ECO:0000313" key="9">
    <source>
        <dbReference type="EMBL" id="MBO1806650.1"/>
    </source>
</evidence>
<dbReference type="RefSeq" id="WP_208047100.1">
    <property type="nucleotide sequence ID" value="NZ_JAGDYL010000052.1"/>
</dbReference>
<feature type="transmembrane region" description="Helical" evidence="7">
    <location>
        <begin position="320"/>
        <end position="337"/>
    </location>
</feature>
<feature type="transmembrane region" description="Helical" evidence="7">
    <location>
        <begin position="144"/>
        <end position="170"/>
    </location>
</feature>
<keyword evidence="2" id="KW-1003">Cell membrane</keyword>
<feature type="transmembrane region" description="Helical" evidence="7">
    <location>
        <begin position="225"/>
        <end position="246"/>
    </location>
</feature>
<feature type="transmembrane region" description="Helical" evidence="7">
    <location>
        <begin position="176"/>
        <end position="202"/>
    </location>
</feature>
<protein>
    <submittedName>
        <fullName evidence="9">TRAP transporter large permease subunit</fullName>
    </submittedName>
</protein>
<dbReference type="PIRSF" id="PIRSF006066">
    <property type="entry name" value="HI0050"/>
    <property type="match status" value="1"/>
</dbReference>
<evidence type="ECO:0000256" key="5">
    <source>
        <dbReference type="ARBA" id="ARBA00022989"/>
    </source>
</evidence>
<feature type="transmembrane region" description="Helical" evidence="7">
    <location>
        <begin position="252"/>
        <end position="276"/>
    </location>
</feature>
<sequence length="440" mass="45648">MMLHLDWGLSAFLIFGMLLLLIATGMPVSLAMIATVIVGMLLFVSPQALSMLPQIAFEKASDQLFSVIPLFVMMAIVATSSGVTEKAFGAAQAWFGRLPGSLAVSSQAAATVFAAISGSSPATAAAVGYFAIPEMTKNGYKKSFAVGAVAAGGTLGILIPPSVAMIIFGLVTETSIGSLFIAGILPGIMMALLLAIFVILAVKMKPELAPRTDVRYTLSEKVKSLAGLWPIAVLFVAVIGSIYSGIATPTEAAAVGAVGALILALINRTLTLKGLYAALKESAETTAMVIMLVIGGFGLSFLFARLGIARGISSFITDSGMAPTAVLAFMIVVLLLLGTVLDPVSLIVITMPLFFPVLMGLGFDPIWIGVIVTIAVEIGMVTPPVGLNLLILKNAVPGGAKMSELFKGILPFVGVLLFGLLLIVFIPAIATWLPAMMANR</sequence>
<feature type="transmembrane region" description="Helical" evidence="7">
    <location>
        <begin position="12"/>
        <end position="43"/>
    </location>
</feature>
<feature type="transmembrane region" description="Helical" evidence="7">
    <location>
        <begin position="64"/>
        <end position="84"/>
    </location>
</feature>
<dbReference type="InterPro" id="IPR004681">
    <property type="entry name" value="TRAP_DctM"/>
</dbReference>
<dbReference type="AlphaFoldDB" id="A0A939LXS8"/>
<name>A0A939LXS8_9MICO</name>
<keyword evidence="3" id="KW-0997">Cell inner membrane</keyword>
<keyword evidence="4 7" id="KW-0812">Transmembrane</keyword>
<gene>
    <name evidence="9" type="ORF">J4H91_15230</name>
</gene>
<dbReference type="PANTHER" id="PTHR33362">
    <property type="entry name" value="SIALIC ACID TRAP TRANSPORTER PERMEASE PROTEIN SIAT-RELATED"/>
    <property type="match status" value="1"/>
</dbReference>
<feature type="transmembrane region" description="Helical" evidence="7">
    <location>
        <begin position="344"/>
        <end position="361"/>
    </location>
</feature>
<keyword evidence="5 7" id="KW-1133">Transmembrane helix</keyword>
<evidence type="ECO:0000256" key="3">
    <source>
        <dbReference type="ARBA" id="ARBA00022519"/>
    </source>
</evidence>
<proteinExistence type="predicted"/>
<dbReference type="GO" id="GO:0022857">
    <property type="term" value="F:transmembrane transporter activity"/>
    <property type="evidence" value="ECO:0007669"/>
    <property type="project" value="TreeGrafter"/>
</dbReference>
<feature type="transmembrane region" description="Helical" evidence="7">
    <location>
        <begin position="104"/>
        <end position="132"/>
    </location>
</feature>
<keyword evidence="6 7" id="KW-0472">Membrane</keyword>
<comment type="caution">
    <text evidence="9">The sequence shown here is derived from an EMBL/GenBank/DDBJ whole genome shotgun (WGS) entry which is preliminary data.</text>
</comment>
<evidence type="ECO:0000256" key="7">
    <source>
        <dbReference type="SAM" id="Phobius"/>
    </source>
</evidence>
<comment type="subcellular location">
    <subcellularLocation>
        <location evidence="1">Cell inner membrane</location>
        <topology evidence="1">Multi-pass membrane protein</topology>
    </subcellularLocation>
</comment>
<evidence type="ECO:0000256" key="6">
    <source>
        <dbReference type="ARBA" id="ARBA00023136"/>
    </source>
</evidence>
<dbReference type="PANTHER" id="PTHR33362:SF5">
    <property type="entry name" value="C4-DICARBOXYLATE TRAP TRANSPORTER LARGE PERMEASE PROTEIN DCTM"/>
    <property type="match status" value="1"/>
</dbReference>
<dbReference type="Proteomes" id="UP000664398">
    <property type="component" value="Unassembled WGS sequence"/>
</dbReference>
<evidence type="ECO:0000256" key="1">
    <source>
        <dbReference type="ARBA" id="ARBA00004429"/>
    </source>
</evidence>
<evidence type="ECO:0000256" key="4">
    <source>
        <dbReference type="ARBA" id="ARBA00022692"/>
    </source>
</evidence>
<dbReference type="NCBIfam" id="TIGR00786">
    <property type="entry name" value="dctM"/>
    <property type="match status" value="1"/>
</dbReference>
<dbReference type="Pfam" id="PF06808">
    <property type="entry name" value="DctM"/>
    <property type="match status" value="1"/>
</dbReference>
<organism evidence="9 10">
    <name type="scientific">Leucobacter ruminantium</name>
    <dbReference type="NCBI Taxonomy" id="1289170"/>
    <lineage>
        <taxon>Bacteria</taxon>
        <taxon>Bacillati</taxon>
        <taxon>Actinomycetota</taxon>
        <taxon>Actinomycetes</taxon>
        <taxon>Micrococcales</taxon>
        <taxon>Microbacteriaceae</taxon>
        <taxon>Leucobacter</taxon>
    </lineage>
</organism>
<accession>A0A939LXS8</accession>
<keyword evidence="10" id="KW-1185">Reference proteome</keyword>
<dbReference type="EMBL" id="JAGDYL010000052">
    <property type="protein sequence ID" value="MBO1806650.1"/>
    <property type="molecule type" value="Genomic_DNA"/>
</dbReference>
<dbReference type="GO" id="GO:0005886">
    <property type="term" value="C:plasma membrane"/>
    <property type="evidence" value="ECO:0007669"/>
    <property type="project" value="UniProtKB-SubCell"/>
</dbReference>
<evidence type="ECO:0000313" key="10">
    <source>
        <dbReference type="Proteomes" id="UP000664398"/>
    </source>
</evidence>
<feature type="transmembrane region" description="Helical" evidence="7">
    <location>
        <begin position="288"/>
        <end position="308"/>
    </location>
</feature>
<reference evidence="9" key="1">
    <citation type="submission" date="2021-03" db="EMBL/GenBank/DDBJ databases">
        <title>Leucobacter chromiisoli sp. nov., isolated from chromium-containing soil of chemical plant.</title>
        <authorList>
            <person name="Xu Z."/>
        </authorList>
    </citation>
    <scope>NUCLEOTIDE SEQUENCE</scope>
    <source>
        <strain evidence="9">A2</strain>
    </source>
</reference>
<evidence type="ECO:0000256" key="2">
    <source>
        <dbReference type="ARBA" id="ARBA00022475"/>
    </source>
</evidence>
<dbReference type="InterPro" id="IPR010656">
    <property type="entry name" value="DctM"/>
</dbReference>
<feature type="domain" description="TRAP C4-dicarboxylate transport system permease DctM subunit" evidence="8">
    <location>
        <begin position="15"/>
        <end position="429"/>
    </location>
</feature>
<evidence type="ECO:0000259" key="8">
    <source>
        <dbReference type="Pfam" id="PF06808"/>
    </source>
</evidence>
<feature type="transmembrane region" description="Helical" evidence="7">
    <location>
        <begin position="412"/>
        <end position="433"/>
    </location>
</feature>
<feature type="transmembrane region" description="Helical" evidence="7">
    <location>
        <begin position="367"/>
        <end position="391"/>
    </location>
</feature>